<dbReference type="Proteomes" id="UP000253250">
    <property type="component" value="Unassembled WGS sequence"/>
</dbReference>
<dbReference type="InterPro" id="IPR050834">
    <property type="entry name" value="Glycosyltransf_2"/>
</dbReference>
<evidence type="ECO:0000313" key="3">
    <source>
        <dbReference type="Proteomes" id="UP000253250"/>
    </source>
</evidence>
<dbReference type="Gene3D" id="3.40.50.150">
    <property type="entry name" value="Vaccinia Virus protein VP39"/>
    <property type="match status" value="1"/>
</dbReference>
<feature type="domain" description="Glycosyltransferase 2-like" evidence="1">
    <location>
        <begin position="820"/>
        <end position="939"/>
    </location>
</feature>
<dbReference type="PANTHER" id="PTHR43685">
    <property type="entry name" value="GLYCOSYLTRANSFERASE"/>
    <property type="match status" value="1"/>
</dbReference>
<dbReference type="Gene3D" id="3.90.550.10">
    <property type="entry name" value="Spore Coat Polysaccharide Biosynthesis Protein SpsA, Chain A"/>
    <property type="match status" value="2"/>
</dbReference>
<dbReference type="CDD" id="cd04186">
    <property type="entry name" value="GT_2_like_c"/>
    <property type="match status" value="1"/>
</dbReference>
<gene>
    <name evidence="2" type="ORF">C4900_05890</name>
</gene>
<dbReference type="OrthoDB" id="9179784at2"/>
<dbReference type="CDD" id="cd04184">
    <property type="entry name" value="GT2_RfbC_Mx_like"/>
    <property type="match status" value="1"/>
</dbReference>
<evidence type="ECO:0000259" key="1">
    <source>
        <dbReference type="Pfam" id="PF00535"/>
    </source>
</evidence>
<dbReference type="CDD" id="cd02440">
    <property type="entry name" value="AdoMet_MTases"/>
    <property type="match status" value="1"/>
</dbReference>
<sequence length="1275" mass="142644">MTGRIRDALIPPKRDVRGVPSSILAGAPMNEISHIYHRNAVDPHGNDSLAKIAQQIAPATKVLDVGCAVGRLGQHLSEARHCIVDGIEINPEAAALARPYYRDVWELDVEDARMLSHLGDRRYDVVVCADILEHLREPTDFLRRIKPLLTDHGRLLVSVPNIAHGGVIRELMSGDFRYRDEGLLDRTHLRFFTRESFLRTLAEAGWRGQVVDHTVLDIQHTEFAHPPGHHEKIPQLLWQTLLPEIPDAAVYQFVMEAVPEEYALPAPRKGSDLSPPRPSIGVAVYWRDVHEDYCETRRAARPLPLGSGPHTLRLRLPATPTKRRLRLDPGDWPCYLRLHDLALYRGPRALWVWDGRRESLFGESRRGLSPSASLDTGVGLWLWDNDSWIELAIPEEFVAHADTIAVRLSTPPTHGDALGALEGWLALYAQNPERPPLKQLQAAQKDLETTRATLQQITTSRSWRLTEPLRRTATRLRAARQALIGGPPQRMQRRALAKSLLHRLPLPARAKDALAVWGRSAYRNLLEQDYALWVRRYDTLTDADRGAIRRQIASWTHPPMISVIMPVYNAPPRFLQAAIDSVRHQLYPHWELCIADDASPDPRVRRILQDYAKRDTRIRVHFRAKNGHISRTSNDALAMATGEFIALLDHDDLLAEHALYWVAAEILHHPHVDLLYSDEDKVDVRGTRHDAYFKPDWNPDLLLGQNYVSHLGVYRRERALAIGGFRAGYEGSQDWDLVLRFTTGLDAHKIRHIPAVLYHWRTLPNSTAASLDAKPYCIEASRKAVQEFLSTEGARFAMDAVCNGVHHLPRLSVKGRPTVSLIIPTRNGVDVLRTCLNSLERTVYPDREIVVIDNQSDDPETLTYLASLKREGRITLLHYDAEFNYAHMHNWAVPQCSGEFLCLLNNDTEAIAPEWLAEMVAHAQRPGVGAVGAKLLYPDGTIQHGGVVLGIGGIASHLHKHVGGDSGGYFGRAALIQTVTAVTGACLVMRKQHWEALGGMSENLPVAFNDVDLCLRLREAGYRNVWVPQAVLYHHESKSRGDERTPANRKRFASECAYMQWRWGPMFASDPGYNPNLSLDHEQFDLAKPPRTPKPWHGAPSIIDVPYGAPNTEPAPVDLRPDTPIEARFAIPHAVTGTLHGLDILVGTRAGPCDGTLVLTIKDGLGHTVEARGSLASLTDNAARPLPLPLDGEGLALMGQEGLTIRMHLEDTVHPLTLYAYPVNARWSHGITGHDDMALRIRLHVTMTIELYPDADAARHTPSMCADFNTRPSPA</sequence>
<dbReference type="InterPro" id="IPR029063">
    <property type="entry name" value="SAM-dependent_MTases_sf"/>
</dbReference>
<proteinExistence type="predicted"/>
<organism evidence="2 3">
    <name type="scientific">Acidiferrobacter thiooxydans</name>
    <dbReference type="NCBI Taxonomy" id="163359"/>
    <lineage>
        <taxon>Bacteria</taxon>
        <taxon>Pseudomonadati</taxon>
        <taxon>Pseudomonadota</taxon>
        <taxon>Gammaproteobacteria</taxon>
        <taxon>Acidiferrobacterales</taxon>
        <taxon>Acidiferrobacteraceae</taxon>
        <taxon>Acidiferrobacter</taxon>
    </lineage>
</organism>
<dbReference type="InterPro" id="IPR001173">
    <property type="entry name" value="Glyco_trans_2-like"/>
</dbReference>
<comment type="caution">
    <text evidence="2">The sequence shown here is derived from an EMBL/GenBank/DDBJ whole genome shotgun (WGS) entry which is preliminary data.</text>
</comment>
<reference evidence="2 3" key="1">
    <citation type="submission" date="2018-02" db="EMBL/GenBank/DDBJ databases">
        <title>Insights into the biology of acidophilic members of the Acidiferrobacteraceae family derived from comparative genomic analyses.</title>
        <authorList>
            <person name="Issotta F."/>
            <person name="Thyssen C."/>
            <person name="Mena C."/>
            <person name="Moya A."/>
            <person name="Bellenberg S."/>
            <person name="Sproer C."/>
            <person name="Covarrubias P.C."/>
            <person name="Sand W."/>
            <person name="Quatrini R."/>
            <person name="Vera M."/>
        </authorList>
    </citation>
    <scope>NUCLEOTIDE SEQUENCE [LARGE SCALE GENOMIC DNA]</scope>
    <source>
        <strain evidence="3">m-1</strain>
    </source>
</reference>
<dbReference type="InterPro" id="IPR029044">
    <property type="entry name" value="Nucleotide-diphossugar_trans"/>
</dbReference>
<accession>A0A368HIN1</accession>
<keyword evidence="3" id="KW-1185">Reference proteome</keyword>
<dbReference type="AlphaFoldDB" id="A0A368HIN1"/>
<dbReference type="SUPFAM" id="SSF53335">
    <property type="entry name" value="S-adenosyl-L-methionine-dependent methyltransferases"/>
    <property type="match status" value="1"/>
</dbReference>
<feature type="domain" description="Glycosyltransferase 2-like" evidence="1">
    <location>
        <begin position="562"/>
        <end position="696"/>
    </location>
</feature>
<evidence type="ECO:0000313" key="2">
    <source>
        <dbReference type="EMBL" id="RCN59236.1"/>
    </source>
</evidence>
<name>A0A368HIN1_9GAMM</name>
<dbReference type="Pfam" id="PF00535">
    <property type="entry name" value="Glycos_transf_2"/>
    <property type="match status" value="2"/>
</dbReference>
<dbReference type="SUPFAM" id="SSF53448">
    <property type="entry name" value="Nucleotide-diphospho-sugar transferases"/>
    <property type="match status" value="2"/>
</dbReference>
<dbReference type="EMBL" id="PSYR01000001">
    <property type="protein sequence ID" value="RCN59236.1"/>
    <property type="molecule type" value="Genomic_DNA"/>
</dbReference>
<protein>
    <recommendedName>
        <fullName evidence="1">Glycosyltransferase 2-like domain-containing protein</fullName>
    </recommendedName>
</protein>
<dbReference type="PANTHER" id="PTHR43685:SF2">
    <property type="entry name" value="GLYCOSYLTRANSFERASE 2-LIKE DOMAIN-CONTAINING PROTEIN"/>
    <property type="match status" value="1"/>
</dbReference>
<dbReference type="Pfam" id="PF13489">
    <property type="entry name" value="Methyltransf_23"/>
    <property type="match status" value="1"/>
</dbReference>